<evidence type="ECO:0000313" key="1">
    <source>
        <dbReference type="EMBL" id="RHZ67211.1"/>
    </source>
</evidence>
<dbReference type="EMBL" id="PQFF01000276">
    <property type="protein sequence ID" value="RHZ67211.1"/>
    <property type="molecule type" value="Genomic_DNA"/>
</dbReference>
<comment type="caution">
    <text evidence="1">The sequence shown here is derived from an EMBL/GenBank/DDBJ whole genome shotgun (WGS) entry which is preliminary data.</text>
</comment>
<dbReference type="Proteomes" id="UP000266861">
    <property type="component" value="Unassembled WGS sequence"/>
</dbReference>
<evidence type="ECO:0000313" key="2">
    <source>
        <dbReference type="Proteomes" id="UP000266861"/>
    </source>
</evidence>
<name>A0A397HVF1_9GLOM</name>
<keyword evidence="2" id="KW-1185">Reference proteome</keyword>
<dbReference type="AlphaFoldDB" id="A0A397HVF1"/>
<proteinExistence type="predicted"/>
<protein>
    <submittedName>
        <fullName evidence="1">Uncharacterized protein</fullName>
    </submittedName>
</protein>
<dbReference type="OrthoDB" id="2311762at2759"/>
<gene>
    <name evidence="1" type="ORF">Glove_302g52</name>
</gene>
<organism evidence="1 2">
    <name type="scientific">Diversispora epigaea</name>
    <dbReference type="NCBI Taxonomy" id="1348612"/>
    <lineage>
        <taxon>Eukaryota</taxon>
        <taxon>Fungi</taxon>
        <taxon>Fungi incertae sedis</taxon>
        <taxon>Mucoromycota</taxon>
        <taxon>Glomeromycotina</taxon>
        <taxon>Glomeromycetes</taxon>
        <taxon>Diversisporales</taxon>
        <taxon>Diversisporaceae</taxon>
        <taxon>Diversispora</taxon>
    </lineage>
</organism>
<accession>A0A397HVF1</accession>
<sequence>MQLDSAYRTNKNKRTADQAFQNDDYDYLYGIVSTATEWHFIVFATDGLYCTSKSEYRINLSKTALEEDLESIRKGVKRVLGVIVGLLKDRVTVDNTPASKRARIKKITENDE</sequence>
<reference evidence="1 2" key="1">
    <citation type="submission" date="2018-08" db="EMBL/GenBank/DDBJ databases">
        <title>Genome and evolution of the arbuscular mycorrhizal fungus Diversispora epigaea (formerly Glomus versiforme) and its bacterial endosymbionts.</title>
        <authorList>
            <person name="Sun X."/>
            <person name="Fei Z."/>
            <person name="Harrison M."/>
        </authorList>
    </citation>
    <scope>NUCLEOTIDE SEQUENCE [LARGE SCALE GENOMIC DNA]</scope>
    <source>
        <strain evidence="1 2">IT104</strain>
    </source>
</reference>